<evidence type="ECO:0000313" key="1">
    <source>
        <dbReference type="EMBL" id="UWZ37480.1"/>
    </source>
</evidence>
<dbReference type="EMBL" id="CP073721">
    <property type="protein sequence ID" value="UWZ37480.1"/>
    <property type="molecule type" value="Genomic_DNA"/>
</dbReference>
<keyword evidence="2" id="KW-1185">Reference proteome</keyword>
<accession>A0ABY5Z5Z9</accession>
<dbReference type="Proteomes" id="UP001058271">
    <property type="component" value="Chromosome"/>
</dbReference>
<gene>
    <name evidence="1" type="ORF">Drose_04145</name>
</gene>
<reference evidence="1" key="1">
    <citation type="submission" date="2021-04" db="EMBL/GenBank/DDBJ databases">
        <title>Biosynthetic gene clusters of Dactylosporangioum roseum.</title>
        <authorList>
            <person name="Hartkoorn R.C."/>
            <person name="Beaudoing E."/>
            <person name="Hot D."/>
            <person name="Moureu S."/>
        </authorList>
    </citation>
    <scope>NUCLEOTIDE SEQUENCE</scope>
    <source>
        <strain evidence="1">NRRL B-16295</strain>
    </source>
</reference>
<proteinExistence type="predicted"/>
<dbReference type="RefSeq" id="WP_260726837.1">
    <property type="nucleotide sequence ID" value="NZ_BAAABS010000070.1"/>
</dbReference>
<evidence type="ECO:0000313" key="2">
    <source>
        <dbReference type="Proteomes" id="UP001058271"/>
    </source>
</evidence>
<protein>
    <submittedName>
        <fullName evidence="1">Uncharacterized protein</fullName>
    </submittedName>
</protein>
<name>A0ABY5Z5Z9_9ACTN</name>
<sequence length="69" mass="7622">MDWFVVRHPETGGVGVVAETALDHYRRTGWLRVSDALGRDERDLIDLASYADAPDLDAPKAPAKTAKEK</sequence>
<organism evidence="1 2">
    <name type="scientific">Dactylosporangium roseum</name>
    <dbReference type="NCBI Taxonomy" id="47989"/>
    <lineage>
        <taxon>Bacteria</taxon>
        <taxon>Bacillati</taxon>
        <taxon>Actinomycetota</taxon>
        <taxon>Actinomycetes</taxon>
        <taxon>Micromonosporales</taxon>
        <taxon>Micromonosporaceae</taxon>
        <taxon>Dactylosporangium</taxon>
    </lineage>
</organism>